<dbReference type="EMBL" id="JAKUCV010007707">
    <property type="protein sequence ID" value="KAJ4822324.1"/>
    <property type="molecule type" value="Genomic_DNA"/>
</dbReference>
<feature type="compositionally biased region" description="Basic and acidic residues" evidence="2">
    <location>
        <begin position="55"/>
        <end position="65"/>
    </location>
</feature>
<name>A0A9Q0F147_9ROSI</name>
<dbReference type="SMART" id="SM00499">
    <property type="entry name" value="AAI"/>
    <property type="match status" value="1"/>
</dbReference>
<dbReference type="OrthoDB" id="696558at2759"/>
<evidence type="ECO:0000256" key="2">
    <source>
        <dbReference type="SAM" id="MobiDB-lite"/>
    </source>
</evidence>
<dbReference type="InterPro" id="IPR051636">
    <property type="entry name" value="Plant_LTP/defense-related"/>
</dbReference>
<dbReference type="PANTHER" id="PTHR31731">
    <property type="match status" value="1"/>
</dbReference>
<comment type="similarity">
    <text evidence="1">Belongs to the plant LTP family. PEARLI1 subfamily.</text>
</comment>
<comment type="caution">
    <text evidence="4">The sequence shown here is derived from an EMBL/GenBank/DDBJ whole genome shotgun (WGS) entry which is preliminary data.</text>
</comment>
<evidence type="ECO:0000259" key="3">
    <source>
        <dbReference type="SMART" id="SM00499"/>
    </source>
</evidence>
<proteinExistence type="inferred from homology"/>
<feature type="region of interest" description="Disordered" evidence="2">
    <location>
        <begin position="54"/>
        <end position="178"/>
    </location>
</feature>
<protein>
    <recommendedName>
        <fullName evidence="3">Bifunctional inhibitor/plant lipid transfer protein/seed storage helical domain-containing protein</fullName>
    </recommendedName>
</protein>
<evidence type="ECO:0000313" key="4">
    <source>
        <dbReference type="EMBL" id="KAJ4822324.1"/>
    </source>
</evidence>
<keyword evidence="5" id="KW-1185">Reference proteome</keyword>
<reference evidence="4" key="2">
    <citation type="journal article" date="2023" name="Plants (Basel)">
        <title>Annotation of the Turnera subulata (Passifloraceae) Draft Genome Reveals the S-Locus Evolved after the Divergence of Turneroideae from Passifloroideae in a Stepwise Manner.</title>
        <authorList>
            <person name="Henning P.M."/>
            <person name="Roalson E.H."/>
            <person name="Mir W."/>
            <person name="McCubbin A.G."/>
            <person name="Shore J.S."/>
        </authorList>
    </citation>
    <scope>NUCLEOTIDE SEQUENCE</scope>
    <source>
        <strain evidence="4">F60SS</strain>
    </source>
</reference>
<dbReference type="AlphaFoldDB" id="A0A9Q0F147"/>
<accession>A0A9Q0F147</accession>
<dbReference type="InterPro" id="IPR036312">
    <property type="entry name" value="Bifun_inhib/LTP/seed_sf"/>
</dbReference>
<gene>
    <name evidence="4" type="ORF">Tsubulata_043887</name>
</gene>
<dbReference type="Gene3D" id="1.10.110.10">
    <property type="entry name" value="Plant lipid-transfer and hydrophobic proteins"/>
    <property type="match status" value="1"/>
</dbReference>
<feature type="compositionally biased region" description="Polar residues" evidence="2">
    <location>
        <begin position="128"/>
        <end position="178"/>
    </location>
</feature>
<evidence type="ECO:0000256" key="1">
    <source>
        <dbReference type="ARBA" id="ARBA00008965"/>
    </source>
</evidence>
<organism evidence="4 5">
    <name type="scientific">Turnera subulata</name>
    <dbReference type="NCBI Taxonomy" id="218843"/>
    <lineage>
        <taxon>Eukaryota</taxon>
        <taxon>Viridiplantae</taxon>
        <taxon>Streptophyta</taxon>
        <taxon>Embryophyta</taxon>
        <taxon>Tracheophyta</taxon>
        <taxon>Spermatophyta</taxon>
        <taxon>Magnoliopsida</taxon>
        <taxon>eudicotyledons</taxon>
        <taxon>Gunneridae</taxon>
        <taxon>Pentapetalae</taxon>
        <taxon>rosids</taxon>
        <taxon>fabids</taxon>
        <taxon>Malpighiales</taxon>
        <taxon>Passifloraceae</taxon>
        <taxon>Turnera</taxon>
    </lineage>
</organism>
<dbReference type="InterPro" id="IPR027923">
    <property type="entry name" value="Hydrophob_seed_dom"/>
</dbReference>
<feature type="domain" description="Bifunctional inhibitor/plant lipid transfer protein/seed storage helical" evidence="3">
    <location>
        <begin position="317"/>
        <end position="397"/>
    </location>
</feature>
<feature type="compositionally biased region" description="Polar residues" evidence="2">
    <location>
        <begin position="85"/>
        <end position="108"/>
    </location>
</feature>
<evidence type="ECO:0000313" key="5">
    <source>
        <dbReference type="Proteomes" id="UP001141552"/>
    </source>
</evidence>
<sequence length="398" mass="42396">MNVDGTALVASIARNRVSPISNRPVRIPQRSNHAGSILAAAGLISDKSFAQMASTDKDPIQHEQSGDAVAPISDDPFNLRPLIQKYTTTHDLPTSPPRSQNPRSTPSELSEHAKVPHELSSSPPFPQNPKSSTYVQSDLSRVPQSLSNTNESNQPKSSSSPFDPTHEAQSSQPLSVSISQASGPVHMRVDTMCLPNLPLVPYEPTPPSYNPPLFSPNPIHLSPSHGSSVASSSYSICPPYPLHNDCALSPLCGELEPAVQKIVEQKVADMIKRMGLNGKQKKSRFAKMASKSLATIALLLSVNLLFFSMVSAKSNTCPKDTLKIGACANVLGGLVKVLIGQPHPCCSLVKGLVDLDAAACLCTIIKADLLGIKLKVPVNLSVLLNTCGKKLPKGFKCA</sequence>
<reference evidence="4" key="1">
    <citation type="submission" date="2022-02" db="EMBL/GenBank/DDBJ databases">
        <authorList>
            <person name="Henning P.M."/>
            <person name="McCubbin A.G."/>
            <person name="Shore J.S."/>
        </authorList>
    </citation>
    <scope>NUCLEOTIDE SEQUENCE</scope>
    <source>
        <strain evidence="4">F60SS</strain>
        <tissue evidence="4">Leaves</tissue>
    </source>
</reference>
<dbReference type="InterPro" id="IPR016140">
    <property type="entry name" value="Bifunc_inhib/LTP/seed_store"/>
</dbReference>
<dbReference type="Pfam" id="PF14547">
    <property type="entry name" value="Hydrophob_seed"/>
    <property type="match status" value="1"/>
</dbReference>
<dbReference type="Proteomes" id="UP001141552">
    <property type="component" value="Unassembled WGS sequence"/>
</dbReference>
<dbReference type="SUPFAM" id="SSF47699">
    <property type="entry name" value="Bifunctional inhibitor/lipid-transfer protein/seed storage 2S albumin"/>
    <property type="match status" value="1"/>
</dbReference>
<dbReference type="CDD" id="cd01958">
    <property type="entry name" value="HPS_like"/>
    <property type="match status" value="1"/>
</dbReference>